<dbReference type="GO" id="GO:0045087">
    <property type="term" value="P:innate immune response"/>
    <property type="evidence" value="ECO:0007669"/>
    <property type="project" value="InterPro"/>
</dbReference>
<dbReference type="AlphaFoldDB" id="A0AAD7P6W7"/>
<feature type="region of interest" description="Disordered" evidence="1">
    <location>
        <begin position="60"/>
        <end position="112"/>
    </location>
</feature>
<evidence type="ECO:0000256" key="2">
    <source>
        <dbReference type="SAM" id="SignalP"/>
    </source>
</evidence>
<dbReference type="PANTHER" id="PTHR34663:SF21">
    <property type="entry name" value="PROTEIN, PUTATIVE-RELATED"/>
    <property type="match status" value="1"/>
</dbReference>
<feature type="chain" id="PRO_5041908440" evidence="2">
    <location>
        <begin position="28"/>
        <end position="112"/>
    </location>
</feature>
<reference evidence="3" key="1">
    <citation type="journal article" date="2023" name="Science">
        <title>Elucidation of the pathway for biosynthesis of saponin adjuvants from the soapbark tree.</title>
        <authorList>
            <person name="Reed J."/>
            <person name="Orme A."/>
            <person name="El-Demerdash A."/>
            <person name="Owen C."/>
            <person name="Martin L.B.B."/>
            <person name="Misra R.C."/>
            <person name="Kikuchi S."/>
            <person name="Rejzek M."/>
            <person name="Martin A.C."/>
            <person name="Harkess A."/>
            <person name="Leebens-Mack J."/>
            <person name="Louveau T."/>
            <person name="Stephenson M.J."/>
            <person name="Osbourn A."/>
        </authorList>
    </citation>
    <scope>NUCLEOTIDE SEQUENCE</scope>
    <source>
        <strain evidence="3">S10</strain>
    </source>
</reference>
<keyword evidence="3" id="KW-0472">Membrane</keyword>
<keyword evidence="4" id="KW-1185">Reference proteome</keyword>
<feature type="signal peptide" evidence="2">
    <location>
        <begin position="1"/>
        <end position="27"/>
    </location>
</feature>
<accession>A0AAD7P6W7</accession>
<organism evidence="3 4">
    <name type="scientific">Quillaja saponaria</name>
    <name type="common">Soap bark tree</name>
    <dbReference type="NCBI Taxonomy" id="32244"/>
    <lineage>
        <taxon>Eukaryota</taxon>
        <taxon>Viridiplantae</taxon>
        <taxon>Streptophyta</taxon>
        <taxon>Embryophyta</taxon>
        <taxon>Tracheophyta</taxon>
        <taxon>Spermatophyta</taxon>
        <taxon>Magnoliopsida</taxon>
        <taxon>eudicotyledons</taxon>
        <taxon>Gunneridae</taxon>
        <taxon>Pentapetalae</taxon>
        <taxon>rosids</taxon>
        <taxon>fabids</taxon>
        <taxon>Fabales</taxon>
        <taxon>Quillajaceae</taxon>
        <taxon>Quillaja</taxon>
    </lineage>
</organism>
<evidence type="ECO:0000313" key="4">
    <source>
        <dbReference type="Proteomes" id="UP001163823"/>
    </source>
</evidence>
<sequence>MKASLLKTQNFFVLFLLLNSVFFVSEARPLNNVIDSSKFVRGGAVDLFDWLSLGAIKQSGPSPGKGHKFTNYQTLGGIKDSGPSPGAGHKFTNYQTLGGIKDSGPSSGGKGH</sequence>
<evidence type="ECO:0000313" key="3">
    <source>
        <dbReference type="EMBL" id="KAJ7944473.1"/>
    </source>
</evidence>
<dbReference type="KEGG" id="qsa:O6P43_033865"/>
<dbReference type="Proteomes" id="UP001163823">
    <property type="component" value="Chromosome 14"/>
</dbReference>
<protein>
    <submittedName>
        <fullName evidence="3">Transmembrane protein</fullName>
    </submittedName>
</protein>
<dbReference type="EMBL" id="JARAOO010000014">
    <property type="protein sequence ID" value="KAJ7944473.1"/>
    <property type="molecule type" value="Genomic_DNA"/>
</dbReference>
<dbReference type="InterPro" id="IPR044700">
    <property type="entry name" value="PIP2/PIPL1"/>
</dbReference>
<comment type="caution">
    <text evidence="3">The sequence shown here is derived from an EMBL/GenBank/DDBJ whole genome shotgun (WGS) entry which is preliminary data.</text>
</comment>
<dbReference type="PANTHER" id="PTHR34663">
    <property type="entry name" value="OS06G0637400 PROTEIN"/>
    <property type="match status" value="1"/>
</dbReference>
<keyword evidence="2" id="KW-0732">Signal</keyword>
<name>A0AAD7P6W7_QUISA</name>
<dbReference type="GO" id="GO:0050793">
    <property type="term" value="P:regulation of developmental process"/>
    <property type="evidence" value="ECO:0007669"/>
    <property type="project" value="InterPro"/>
</dbReference>
<proteinExistence type="predicted"/>
<gene>
    <name evidence="3" type="ORF">O6P43_033865</name>
</gene>
<keyword evidence="3" id="KW-0812">Transmembrane</keyword>
<evidence type="ECO:0000256" key="1">
    <source>
        <dbReference type="SAM" id="MobiDB-lite"/>
    </source>
</evidence>